<feature type="non-terminal residue" evidence="3">
    <location>
        <position position="113"/>
    </location>
</feature>
<evidence type="ECO:0000313" key="4">
    <source>
        <dbReference type="Proteomes" id="UP000676336"/>
    </source>
</evidence>
<keyword evidence="1" id="KW-1015">Disulfide bond</keyword>
<dbReference type="AlphaFoldDB" id="A0A8S3JKV9"/>
<accession>A0A8S3JKV9</accession>
<evidence type="ECO:0000313" key="3">
    <source>
        <dbReference type="EMBL" id="CAF5217274.1"/>
    </source>
</evidence>
<sequence>MLWTFVSGVITTEDIPKIKTEQSTFNVTPIHTSDQIECHEACSTDYCFKYSILNKNCTKFIRDQCDCCTVCLRNENEMCGGRFNVYGICEQDLLCYKSNTTPDKNLYEQTGIC</sequence>
<evidence type="ECO:0000259" key="2">
    <source>
        <dbReference type="Pfam" id="PF00219"/>
    </source>
</evidence>
<gene>
    <name evidence="3" type="ORF">SMN809_LOCUS80404</name>
</gene>
<dbReference type="InterPro" id="IPR009030">
    <property type="entry name" value="Growth_fac_rcpt_cys_sf"/>
</dbReference>
<dbReference type="GO" id="GO:0005576">
    <property type="term" value="C:extracellular region"/>
    <property type="evidence" value="ECO:0007669"/>
    <property type="project" value="InterPro"/>
</dbReference>
<evidence type="ECO:0000256" key="1">
    <source>
        <dbReference type="ARBA" id="ARBA00023157"/>
    </source>
</evidence>
<reference evidence="3" key="1">
    <citation type="submission" date="2021-02" db="EMBL/GenBank/DDBJ databases">
        <authorList>
            <person name="Nowell W R."/>
        </authorList>
    </citation>
    <scope>NUCLEOTIDE SEQUENCE</scope>
</reference>
<organism evidence="3 4">
    <name type="scientific">Rotaria magnacalcarata</name>
    <dbReference type="NCBI Taxonomy" id="392030"/>
    <lineage>
        <taxon>Eukaryota</taxon>
        <taxon>Metazoa</taxon>
        <taxon>Spiralia</taxon>
        <taxon>Gnathifera</taxon>
        <taxon>Rotifera</taxon>
        <taxon>Eurotatoria</taxon>
        <taxon>Bdelloidea</taxon>
        <taxon>Philodinida</taxon>
        <taxon>Philodinidae</taxon>
        <taxon>Rotaria</taxon>
    </lineage>
</organism>
<dbReference type="Pfam" id="PF00219">
    <property type="entry name" value="IGFBP"/>
    <property type="match status" value="1"/>
</dbReference>
<feature type="domain" description="IGFBP N-terminal" evidence="2">
    <location>
        <begin position="38"/>
        <end position="95"/>
    </location>
</feature>
<dbReference type="InterPro" id="IPR000867">
    <property type="entry name" value="IGFBP-like"/>
</dbReference>
<dbReference type="EMBL" id="CAJOBI010345220">
    <property type="protein sequence ID" value="CAF5217274.1"/>
    <property type="molecule type" value="Genomic_DNA"/>
</dbReference>
<dbReference type="Gene3D" id="4.10.40.20">
    <property type="match status" value="1"/>
</dbReference>
<protein>
    <recommendedName>
        <fullName evidence="2">IGFBP N-terminal domain-containing protein</fullName>
    </recommendedName>
</protein>
<dbReference type="SUPFAM" id="SSF57184">
    <property type="entry name" value="Growth factor receptor domain"/>
    <property type="match status" value="1"/>
</dbReference>
<comment type="caution">
    <text evidence="3">The sequence shown here is derived from an EMBL/GenBank/DDBJ whole genome shotgun (WGS) entry which is preliminary data.</text>
</comment>
<name>A0A8S3JKV9_9BILA</name>
<dbReference type="Proteomes" id="UP000676336">
    <property type="component" value="Unassembled WGS sequence"/>
</dbReference>
<proteinExistence type="predicted"/>